<reference evidence="2 3" key="1">
    <citation type="submission" date="2011-11" db="EMBL/GenBank/DDBJ databases">
        <title>Whole genome shotgun sequence of Gordonia araii NBRC 100433.</title>
        <authorList>
            <person name="Yoshida Y."/>
            <person name="Hosoyama A."/>
            <person name="Tsuchikane K."/>
            <person name="Katsumata H."/>
            <person name="Yamazaki S."/>
            <person name="Fujita N."/>
        </authorList>
    </citation>
    <scope>NUCLEOTIDE SEQUENCE [LARGE SCALE GENOMIC DNA]</scope>
    <source>
        <strain evidence="2 3">NBRC 100433</strain>
    </source>
</reference>
<comment type="caution">
    <text evidence="2">The sequence shown here is derived from an EMBL/GenBank/DDBJ whole genome shotgun (WGS) entry which is preliminary data.</text>
</comment>
<name>G7H119_9ACTN</name>
<dbReference type="EMBL" id="BAEE01000043">
    <property type="protein sequence ID" value="GAB09580.1"/>
    <property type="molecule type" value="Genomic_DNA"/>
</dbReference>
<accession>G7H119</accession>
<keyword evidence="3" id="KW-1185">Reference proteome</keyword>
<dbReference type="InterPro" id="IPR050123">
    <property type="entry name" value="Prok_molybdopt-oxidoreductase"/>
</dbReference>
<dbReference type="Proteomes" id="UP000035088">
    <property type="component" value="Unassembled WGS sequence"/>
</dbReference>
<dbReference type="GO" id="GO:0016491">
    <property type="term" value="F:oxidoreductase activity"/>
    <property type="evidence" value="ECO:0007669"/>
    <property type="project" value="InterPro"/>
</dbReference>
<dbReference type="PANTHER" id="PTHR43105">
    <property type="entry name" value="RESPIRATORY NITRATE REDUCTASE"/>
    <property type="match status" value="1"/>
</dbReference>
<dbReference type="STRING" id="1073574.GOARA_043_00550"/>
<evidence type="ECO:0000259" key="1">
    <source>
        <dbReference type="Pfam" id="PF00384"/>
    </source>
</evidence>
<dbReference type="InterPro" id="IPR006656">
    <property type="entry name" value="Mopterin_OxRdtase"/>
</dbReference>
<dbReference type="Pfam" id="PF00384">
    <property type="entry name" value="Molybdopterin"/>
    <property type="match status" value="1"/>
</dbReference>
<organism evidence="2 3">
    <name type="scientific">Gordonia araii NBRC 100433</name>
    <dbReference type="NCBI Taxonomy" id="1073574"/>
    <lineage>
        <taxon>Bacteria</taxon>
        <taxon>Bacillati</taxon>
        <taxon>Actinomycetota</taxon>
        <taxon>Actinomycetes</taxon>
        <taxon>Mycobacteriales</taxon>
        <taxon>Gordoniaceae</taxon>
        <taxon>Gordonia</taxon>
    </lineage>
</organism>
<evidence type="ECO:0000313" key="3">
    <source>
        <dbReference type="Proteomes" id="UP000035088"/>
    </source>
</evidence>
<sequence length="202" mass="22567">MSAKAPREDYTDADIEVGEPKTYAAGIGGVFHSMEPAIKQMGLTRTVRLMSKINHKDGFDCMSCAWPDPEHRKLAEFCENGGKAVTWEATPLKVERAFWRENPISSLRDKSEYWLGQQGRLIEPVYKAKDSDHYEPVSWDTAFAIVADRLRGLDDPNEAAFYTSGRASNEAAFVYQLFARAFGTNNLPDCSNMCHESTGAAM</sequence>
<dbReference type="Gene3D" id="3.40.50.740">
    <property type="match status" value="1"/>
</dbReference>
<evidence type="ECO:0000313" key="2">
    <source>
        <dbReference type="EMBL" id="GAB09580.1"/>
    </source>
</evidence>
<proteinExistence type="predicted"/>
<dbReference type="SUPFAM" id="SSF53706">
    <property type="entry name" value="Formate dehydrogenase/DMSO reductase, domains 1-3"/>
    <property type="match status" value="1"/>
</dbReference>
<dbReference type="AlphaFoldDB" id="G7H119"/>
<dbReference type="PANTHER" id="PTHR43105:SF4">
    <property type="entry name" value="PROTEIN YDEP"/>
    <property type="match status" value="1"/>
</dbReference>
<feature type="domain" description="Molybdopterin oxidoreductase" evidence="1">
    <location>
        <begin position="120"/>
        <end position="188"/>
    </location>
</feature>
<protein>
    <submittedName>
        <fullName evidence="2">Putative oxidoreductase</fullName>
    </submittedName>
</protein>
<gene>
    <name evidence="2" type="ORF">GOARA_043_00550</name>
</gene>
<dbReference type="GO" id="GO:0016020">
    <property type="term" value="C:membrane"/>
    <property type="evidence" value="ECO:0007669"/>
    <property type="project" value="TreeGrafter"/>
</dbReference>